<feature type="region of interest" description="Disordered" evidence="5">
    <location>
        <begin position="222"/>
        <end position="245"/>
    </location>
</feature>
<dbReference type="OrthoDB" id="8117402at2759"/>
<feature type="region of interest" description="Disordered" evidence="5">
    <location>
        <begin position="654"/>
        <end position="684"/>
    </location>
</feature>
<feature type="compositionally biased region" description="Low complexity" evidence="5">
    <location>
        <begin position="463"/>
        <end position="484"/>
    </location>
</feature>
<gene>
    <name evidence="7" type="ORF">CC1G_00038</name>
</gene>
<feature type="compositionally biased region" description="Basic and acidic residues" evidence="5">
    <location>
        <begin position="657"/>
        <end position="666"/>
    </location>
</feature>
<dbReference type="eggNOG" id="KOG1721">
    <property type="taxonomic scope" value="Eukaryota"/>
</dbReference>
<dbReference type="RefSeq" id="XP_001836902.2">
    <property type="nucleotide sequence ID" value="XM_001836850.2"/>
</dbReference>
<evidence type="ECO:0000259" key="6">
    <source>
        <dbReference type="PROSITE" id="PS50157"/>
    </source>
</evidence>
<dbReference type="GeneID" id="6013456"/>
<dbReference type="STRING" id="240176.A8NWI7"/>
<dbReference type="GO" id="GO:0000978">
    <property type="term" value="F:RNA polymerase II cis-regulatory region sequence-specific DNA binding"/>
    <property type="evidence" value="ECO:0007669"/>
    <property type="project" value="TreeGrafter"/>
</dbReference>
<keyword evidence="2 4" id="KW-0863">Zinc-finger</keyword>
<dbReference type="EMBL" id="AACS02000005">
    <property type="protein sequence ID" value="EAU84519.2"/>
    <property type="molecule type" value="Genomic_DNA"/>
</dbReference>
<sequence length="684" mass="74680">MNQQQQQLTSPMLRIPPTNTNLTLASLNARQSPASDDILDINIDNTPLLYPRTWDVDCALDLTGATTHPMAGTAAAHPQPLHQYDFQSNSVFNPGNSPTHNSFPIHHQAGPSNLTSTGLAGLGIQLQCPGHHQDPHHHKSSFSPKTYLPDPGDQYISFSPRIESTYSSFGGGAVPPLGVDDLAHGGEDMSTIWPLLDPSTSGSVDLDLGPLGLDTMSTTVPIVPPPASSMASGSGSTGGGSSDEDLSIESLSAAAGLSVEEFTAKITEGAQYALKHLAEMESGLSDGTGSTSLDPLAMSMSMSAQDLYFDNTIPSLDALAPFPDFGGLPEPEMWSLQQTCLGINPADVMPGPVLSSTVSSLDDMFSGSLDYTANRLDEQQATAPISEFSMHANAFNPDGTISMPLSALAAPTRSSRYEPNNAHPHRHQHYRAQKQVGLGFGQASTKPDDGDQLSDYEPPAFLSPSSSEYSPSFGTTRQFQTRTTRTNKRKVAQNEVVEPKPPVATSSKDTSDHLPPIDLGSPVFDAHRGIELEDLKARAERYRLRNQGREYDKRWLLSFAGKLSNKGELIEEFRCYVVGCQQVNKRRDHILIHVGAHLDQRPFKCIHCSARFLRKNECKRHELSHTGVRPFTCNICPYPGTTFVRQDLLRRHMKRTHQVDEEKENNKPSTSTMSFRPRKKVKSF</sequence>
<organism evidence="7 8">
    <name type="scientific">Coprinopsis cinerea (strain Okayama-7 / 130 / ATCC MYA-4618 / FGSC 9003)</name>
    <name type="common">Inky cap fungus</name>
    <name type="synonym">Hormographiella aspergillata</name>
    <dbReference type="NCBI Taxonomy" id="240176"/>
    <lineage>
        <taxon>Eukaryota</taxon>
        <taxon>Fungi</taxon>
        <taxon>Dikarya</taxon>
        <taxon>Basidiomycota</taxon>
        <taxon>Agaricomycotina</taxon>
        <taxon>Agaricomycetes</taxon>
        <taxon>Agaricomycetidae</taxon>
        <taxon>Agaricales</taxon>
        <taxon>Agaricineae</taxon>
        <taxon>Psathyrellaceae</taxon>
        <taxon>Coprinopsis</taxon>
    </lineage>
</organism>
<reference evidence="7 8" key="1">
    <citation type="journal article" date="2010" name="Proc. Natl. Acad. Sci. U.S.A.">
        <title>Insights into evolution of multicellular fungi from the assembled chromosomes of the mushroom Coprinopsis cinerea (Coprinus cinereus).</title>
        <authorList>
            <person name="Stajich J.E."/>
            <person name="Wilke S.K."/>
            <person name="Ahren D."/>
            <person name="Au C.H."/>
            <person name="Birren B.W."/>
            <person name="Borodovsky M."/>
            <person name="Burns C."/>
            <person name="Canback B."/>
            <person name="Casselton L.A."/>
            <person name="Cheng C.K."/>
            <person name="Deng J."/>
            <person name="Dietrich F.S."/>
            <person name="Fargo D.C."/>
            <person name="Farman M.L."/>
            <person name="Gathman A.C."/>
            <person name="Goldberg J."/>
            <person name="Guigo R."/>
            <person name="Hoegger P.J."/>
            <person name="Hooker J.B."/>
            <person name="Huggins A."/>
            <person name="James T.Y."/>
            <person name="Kamada T."/>
            <person name="Kilaru S."/>
            <person name="Kodira C."/>
            <person name="Kues U."/>
            <person name="Kupfer D."/>
            <person name="Kwan H.S."/>
            <person name="Lomsadze A."/>
            <person name="Li W."/>
            <person name="Lilly W.W."/>
            <person name="Ma L.J."/>
            <person name="Mackey A.J."/>
            <person name="Manning G."/>
            <person name="Martin F."/>
            <person name="Muraguchi H."/>
            <person name="Natvig D.O."/>
            <person name="Palmerini H."/>
            <person name="Ramesh M.A."/>
            <person name="Rehmeyer C.J."/>
            <person name="Roe B.A."/>
            <person name="Shenoy N."/>
            <person name="Stanke M."/>
            <person name="Ter-Hovhannisyan V."/>
            <person name="Tunlid A."/>
            <person name="Velagapudi R."/>
            <person name="Vision T.J."/>
            <person name="Zeng Q."/>
            <person name="Zolan M.E."/>
            <person name="Pukkila P.J."/>
        </authorList>
    </citation>
    <scope>NUCLEOTIDE SEQUENCE [LARGE SCALE GENOMIC DNA]</scope>
    <source>
        <strain evidence="8">Okayama-7 / 130 / ATCC MYA-4618 / FGSC 9003</strain>
    </source>
</reference>
<dbReference type="SMART" id="SM00355">
    <property type="entry name" value="ZnF_C2H2"/>
    <property type="match status" value="3"/>
</dbReference>
<dbReference type="Gene3D" id="3.30.160.60">
    <property type="entry name" value="Classic Zinc Finger"/>
    <property type="match status" value="2"/>
</dbReference>
<dbReference type="InParanoid" id="A8NWI7"/>
<accession>A8NWI7</accession>
<dbReference type="AlphaFoldDB" id="A8NWI7"/>
<evidence type="ECO:0000256" key="3">
    <source>
        <dbReference type="ARBA" id="ARBA00022833"/>
    </source>
</evidence>
<evidence type="ECO:0000256" key="2">
    <source>
        <dbReference type="ARBA" id="ARBA00022771"/>
    </source>
</evidence>
<comment type="caution">
    <text evidence="7">The sequence shown here is derived from an EMBL/GenBank/DDBJ whole genome shotgun (WGS) entry which is preliminary data.</text>
</comment>
<dbReference type="Proteomes" id="UP000001861">
    <property type="component" value="Unassembled WGS sequence"/>
</dbReference>
<dbReference type="PROSITE" id="PS00028">
    <property type="entry name" value="ZINC_FINGER_C2H2_1"/>
    <property type="match status" value="1"/>
</dbReference>
<name>A8NWI7_COPC7</name>
<evidence type="ECO:0000313" key="8">
    <source>
        <dbReference type="Proteomes" id="UP000001861"/>
    </source>
</evidence>
<dbReference type="PANTHER" id="PTHR23235">
    <property type="entry name" value="KRUEPPEL-LIKE TRANSCRIPTION FACTOR"/>
    <property type="match status" value="1"/>
</dbReference>
<keyword evidence="3" id="KW-0862">Zinc</keyword>
<dbReference type="VEuPathDB" id="FungiDB:CC1G_00038"/>
<feature type="region of interest" description="Disordered" evidence="5">
    <location>
        <begin position="410"/>
        <end position="429"/>
    </location>
</feature>
<dbReference type="SUPFAM" id="SSF57667">
    <property type="entry name" value="beta-beta-alpha zinc fingers"/>
    <property type="match status" value="1"/>
</dbReference>
<dbReference type="GO" id="GO:0008270">
    <property type="term" value="F:zinc ion binding"/>
    <property type="evidence" value="ECO:0007669"/>
    <property type="project" value="UniProtKB-KW"/>
</dbReference>
<keyword evidence="8" id="KW-1185">Reference proteome</keyword>
<feature type="region of interest" description="Disordered" evidence="5">
    <location>
        <begin position="440"/>
        <end position="516"/>
    </location>
</feature>
<evidence type="ECO:0000256" key="4">
    <source>
        <dbReference type="PROSITE-ProRule" id="PRU00042"/>
    </source>
</evidence>
<proteinExistence type="predicted"/>
<feature type="domain" description="C2H2-type" evidence="6">
    <location>
        <begin position="603"/>
        <end position="630"/>
    </location>
</feature>
<dbReference type="PANTHER" id="PTHR23235:SF120">
    <property type="entry name" value="KRUPPEL-LIKE FACTOR 15"/>
    <property type="match status" value="1"/>
</dbReference>
<dbReference type="PROSITE" id="PS50157">
    <property type="entry name" value="ZINC_FINGER_C2H2_2"/>
    <property type="match status" value="2"/>
</dbReference>
<feature type="domain" description="C2H2-type" evidence="6">
    <location>
        <begin position="573"/>
        <end position="602"/>
    </location>
</feature>
<dbReference type="GO" id="GO:0000981">
    <property type="term" value="F:DNA-binding transcription factor activity, RNA polymerase II-specific"/>
    <property type="evidence" value="ECO:0007669"/>
    <property type="project" value="TreeGrafter"/>
</dbReference>
<protein>
    <recommendedName>
        <fullName evidence="6">C2H2-type domain-containing protein</fullName>
    </recommendedName>
</protein>
<evidence type="ECO:0000313" key="7">
    <source>
        <dbReference type="EMBL" id="EAU84519.2"/>
    </source>
</evidence>
<keyword evidence="1" id="KW-0479">Metal-binding</keyword>
<dbReference type="InterPro" id="IPR036236">
    <property type="entry name" value="Znf_C2H2_sf"/>
</dbReference>
<dbReference type="KEGG" id="cci:CC1G_00038"/>
<dbReference type="InterPro" id="IPR013087">
    <property type="entry name" value="Znf_C2H2_type"/>
</dbReference>
<evidence type="ECO:0000256" key="1">
    <source>
        <dbReference type="ARBA" id="ARBA00022723"/>
    </source>
</evidence>
<dbReference type="OMA" id="PHERNAM"/>
<dbReference type="HOGENOM" id="CLU_402244_0_0_1"/>
<evidence type="ECO:0000256" key="5">
    <source>
        <dbReference type="SAM" id="MobiDB-lite"/>
    </source>
</evidence>